<dbReference type="AlphaFoldDB" id="A0A5C6B4X5"/>
<evidence type="ECO:0000313" key="4">
    <source>
        <dbReference type="Proteomes" id="UP000320735"/>
    </source>
</evidence>
<name>A0A5C6B4X5_9PLAN</name>
<gene>
    <name evidence="3" type="ORF">CA54_53820</name>
</gene>
<organism evidence="3 4">
    <name type="scientific">Symmachiella macrocystis</name>
    <dbReference type="NCBI Taxonomy" id="2527985"/>
    <lineage>
        <taxon>Bacteria</taxon>
        <taxon>Pseudomonadati</taxon>
        <taxon>Planctomycetota</taxon>
        <taxon>Planctomycetia</taxon>
        <taxon>Planctomycetales</taxon>
        <taxon>Planctomycetaceae</taxon>
        <taxon>Symmachiella</taxon>
    </lineage>
</organism>
<sequence length="291" mass="30598" precursor="true">MRRFSIRILLATLVSVFVFGTASAEEIKITTIESYPPSGDQVWFYSDMRGNGTASTVDLSGEGGNLEGAAPLPIGAALLTTGASNGDKAEIAVTDSWGTAGSLIGDVNFSTGYSYYKDSSGDLLNATAAPSIKLSFYNAAYDDVSGQDGFVTLVYEPYWNQVSNPGASVAPPTDTWTTVSIDANSGLFWNTGGFGQTSSAGGPPLLTLADWLTTFDSAFASAELSAVSMGIGTYNQGQTGYFDNVSITSSLASTTYNFEPVPEPSSIAMLLGLGTFGLVGYRWRRKQQQAV</sequence>
<accession>A0A5C6B4X5</accession>
<evidence type="ECO:0000256" key="1">
    <source>
        <dbReference type="SAM" id="SignalP"/>
    </source>
</evidence>
<reference evidence="3 4" key="1">
    <citation type="submission" date="2019-02" db="EMBL/GenBank/DDBJ databases">
        <title>Deep-cultivation of Planctomycetes and their phenomic and genomic characterization uncovers novel biology.</title>
        <authorList>
            <person name="Wiegand S."/>
            <person name="Jogler M."/>
            <person name="Boedeker C."/>
            <person name="Pinto D."/>
            <person name="Vollmers J."/>
            <person name="Rivas-Marin E."/>
            <person name="Kohn T."/>
            <person name="Peeters S.H."/>
            <person name="Heuer A."/>
            <person name="Rast P."/>
            <person name="Oberbeckmann S."/>
            <person name="Bunk B."/>
            <person name="Jeske O."/>
            <person name="Meyerdierks A."/>
            <person name="Storesund J.E."/>
            <person name="Kallscheuer N."/>
            <person name="Luecker S."/>
            <person name="Lage O.M."/>
            <person name="Pohl T."/>
            <person name="Merkel B.J."/>
            <person name="Hornburger P."/>
            <person name="Mueller R.-W."/>
            <person name="Bruemmer F."/>
            <person name="Labrenz M."/>
            <person name="Spormann A.M."/>
            <person name="Op Den Camp H."/>
            <person name="Overmann J."/>
            <person name="Amann R."/>
            <person name="Jetten M.S.M."/>
            <person name="Mascher T."/>
            <person name="Medema M.H."/>
            <person name="Devos D.P."/>
            <person name="Kaster A.-K."/>
            <person name="Ovreas L."/>
            <person name="Rohde M."/>
            <person name="Galperin M.Y."/>
            <person name="Jogler C."/>
        </authorList>
    </citation>
    <scope>NUCLEOTIDE SEQUENCE [LARGE SCALE GENOMIC DNA]</scope>
    <source>
        <strain evidence="3 4">CA54</strain>
    </source>
</reference>
<keyword evidence="4" id="KW-1185">Reference proteome</keyword>
<comment type="caution">
    <text evidence="3">The sequence shown here is derived from an EMBL/GenBank/DDBJ whole genome shotgun (WGS) entry which is preliminary data.</text>
</comment>
<protein>
    <submittedName>
        <fullName evidence="3">PEP-CTERM motif protein</fullName>
    </submittedName>
</protein>
<dbReference type="InterPro" id="IPR013424">
    <property type="entry name" value="Ice-binding_C"/>
</dbReference>
<feature type="domain" description="Ice-binding protein C-terminal" evidence="2">
    <location>
        <begin position="260"/>
        <end position="285"/>
    </location>
</feature>
<dbReference type="Proteomes" id="UP000320735">
    <property type="component" value="Unassembled WGS sequence"/>
</dbReference>
<proteinExistence type="predicted"/>
<feature type="chain" id="PRO_5022735579" evidence="1">
    <location>
        <begin position="25"/>
        <end position="291"/>
    </location>
</feature>
<dbReference type="OrthoDB" id="8479207at2"/>
<dbReference type="NCBIfam" id="TIGR02595">
    <property type="entry name" value="PEP_CTERM"/>
    <property type="match status" value="1"/>
</dbReference>
<keyword evidence="1" id="KW-0732">Signal</keyword>
<evidence type="ECO:0000259" key="2">
    <source>
        <dbReference type="Pfam" id="PF07589"/>
    </source>
</evidence>
<feature type="signal peptide" evidence="1">
    <location>
        <begin position="1"/>
        <end position="24"/>
    </location>
</feature>
<evidence type="ECO:0000313" key="3">
    <source>
        <dbReference type="EMBL" id="TWU06978.1"/>
    </source>
</evidence>
<dbReference type="EMBL" id="SJPP01000003">
    <property type="protein sequence ID" value="TWU06978.1"/>
    <property type="molecule type" value="Genomic_DNA"/>
</dbReference>
<dbReference type="RefSeq" id="WP_146373810.1">
    <property type="nucleotide sequence ID" value="NZ_SJPP01000003.1"/>
</dbReference>
<dbReference type="Pfam" id="PF07589">
    <property type="entry name" value="PEP-CTERM"/>
    <property type="match status" value="1"/>
</dbReference>